<name>A0ABR2DT76_9ROSI</name>
<feature type="compositionally biased region" description="Polar residues" evidence="1">
    <location>
        <begin position="95"/>
        <end position="111"/>
    </location>
</feature>
<dbReference type="EMBL" id="JBBPBM010000023">
    <property type="protein sequence ID" value="KAK8546118.1"/>
    <property type="molecule type" value="Genomic_DNA"/>
</dbReference>
<evidence type="ECO:0000313" key="3">
    <source>
        <dbReference type="Proteomes" id="UP001472677"/>
    </source>
</evidence>
<sequence length="126" mass="13934">MNRSFWEETVMQVAALKQRQQLRASAMKEKEEELALFLEMRRREREQSILLLNHSSGDFDAPLGSKSGASPIFNLSASTTTPVRNTGDPARSRAINVSDSPLATNSNASSELGFSSSGIYLDKRKI</sequence>
<feature type="region of interest" description="Disordered" evidence="1">
    <location>
        <begin position="74"/>
        <end position="111"/>
    </location>
</feature>
<comment type="caution">
    <text evidence="2">The sequence shown here is derived from an EMBL/GenBank/DDBJ whole genome shotgun (WGS) entry which is preliminary data.</text>
</comment>
<keyword evidence="3" id="KW-1185">Reference proteome</keyword>
<organism evidence="2 3">
    <name type="scientific">Hibiscus sabdariffa</name>
    <name type="common">roselle</name>
    <dbReference type="NCBI Taxonomy" id="183260"/>
    <lineage>
        <taxon>Eukaryota</taxon>
        <taxon>Viridiplantae</taxon>
        <taxon>Streptophyta</taxon>
        <taxon>Embryophyta</taxon>
        <taxon>Tracheophyta</taxon>
        <taxon>Spermatophyta</taxon>
        <taxon>Magnoliopsida</taxon>
        <taxon>eudicotyledons</taxon>
        <taxon>Gunneridae</taxon>
        <taxon>Pentapetalae</taxon>
        <taxon>rosids</taxon>
        <taxon>malvids</taxon>
        <taxon>Malvales</taxon>
        <taxon>Malvaceae</taxon>
        <taxon>Malvoideae</taxon>
        <taxon>Hibiscus</taxon>
    </lineage>
</organism>
<dbReference type="Proteomes" id="UP001472677">
    <property type="component" value="Unassembled WGS sequence"/>
</dbReference>
<reference evidence="2 3" key="1">
    <citation type="journal article" date="2024" name="G3 (Bethesda)">
        <title>Genome assembly of Hibiscus sabdariffa L. provides insights into metabolisms of medicinal natural products.</title>
        <authorList>
            <person name="Kim T."/>
        </authorList>
    </citation>
    <scope>NUCLEOTIDE SEQUENCE [LARGE SCALE GENOMIC DNA]</scope>
    <source>
        <strain evidence="2">TK-2024</strain>
        <tissue evidence="2">Old leaves</tissue>
    </source>
</reference>
<protein>
    <submittedName>
        <fullName evidence="2">Uncharacterized protein</fullName>
    </submittedName>
</protein>
<evidence type="ECO:0000256" key="1">
    <source>
        <dbReference type="SAM" id="MobiDB-lite"/>
    </source>
</evidence>
<accession>A0ABR2DT76</accession>
<feature type="compositionally biased region" description="Polar residues" evidence="1">
    <location>
        <begin position="74"/>
        <end position="84"/>
    </location>
</feature>
<gene>
    <name evidence="2" type="ORF">V6N12_026921</name>
</gene>
<proteinExistence type="predicted"/>
<evidence type="ECO:0000313" key="2">
    <source>
        <dbReference type="EMBL" id="KAK8546118.1"/>
    </source>
</evidence>